<keyword evidence="4" id="KW-1185">Reference proteome</keyword>
<accession>A0ABZ1RAA5</accession>
<dbReference type="Proteomes" id="UP001432071">
    <property type="component" value="Chromosome"/>
</dbReference>
<proteinExistence type="predicted"/>
<keyword evidence="2" id="KW-0812">Transmembrane</keyword>
<gene>
    <name evidence="3" type="ORF">OHT53_38810</name>
</gene>
<evidence type="ECO:0000313" key="4">
    <source>
        <dbReference type="Proteomes" id="UP001432071"/>
    </source>
</evidence>
<keyword evidence="2" id="KW-1133">Transmembrane helix</keyword>
<organism evidence="3 4">
    <name type="scientific">Streptomyces bobili</name>
    <dbReference type="NCBI Taxonomy" id="67280"/>
    <lineage>
        <taxon>Bacteria</taxon>
        <taxon>Bacillati</taxon>
        <taxon>Actinomycetota</taxon>
        <taxon>Actinomycetes</taxon>
        <taxon>Kitasatosporales</taxon>
        <taxon>Streptomycetaceae</taxon>
        <taxon>Streptomyces</taxon>
    </lineage>
</organism>
<dbReference type="EMBL" id="CP108038">
    <property type="protein sequence ID" value="WUN91642.1"/>
    <property type="molecule type" value="Genomic_DNA"/>
</dbReference>
<dbReference type="RefSeq" id="WP_328737454.1">
    <property type="nucleotide sequence ID" value="NZ_CP108038.1"/>
</dbReference>
<evidence type="ECO:0000256" key="1">
    <source>
        <dbReference type="SAM" id="MobiDB-lite"/>
    </source>
</evidence>
<evidence type="ECO:0000256" key="2">
    <source>
        <dbReference type="SAM" id="Phobius"/>
    </source>
</evidence>
<feature type="transmembrane region" description="Helical" evidence="2">
    <location>
        <begin position="68"/>
        <end position="86"/>
    </location>
</feature>
<evidence type="ECO:0008006" key="5">
    <source>
        <dbReference type="Google" id="ProtNLM"/>
    </source>
</evidence>
<protein>
    <recommendedName>
        <fullName evidence="5">DUF3618 domain-containing protein</fullName>
    </recommendedName>
</protein>
<feature type="region of interest" description="Disordered" evidence="1">
    <location>
        <begin position="1"/>
        <end position="59"/>
    </location>
</feature>
<keyword evidence="2" id="KW-0472">Membrane</keyword>
<dbReference type="GeneID" id="93767066"/>
<sequence length="95" mass="10132">MAEPGLPDPVIREGARSPVDDRALEAALRKRVDGDGRPPRGTPGHGTARRSRERVRDSSRCQARVSEALALAGTGLLAVAVAAGLARKVRRETNR</sequence>
<reference evidence="3" key="1">
    <citation type="submission" date="2022-10" db="EMBL/GenBank/DDBJ databases">
        <title>The complete genomes of actinobacterial strains from the NBC collection.</title>
        <authorList>
            <person name="Joergensen T.S."/>
            <person name="Alvarez Arevalo M."/>
            <person name="Sterndorff E.B."/>
            <person name="Faurdal D."/>
            <person name="Vuksanovic O."/>
            <person name="Mourched A.-S."/>
            <person name="Charusanti P."/>
            <person name="Shaw S."/>
            <person name="Blin K."/>
            <person name="Weber T."/>
        </authorList>
    </citation>
    <scope>NUCLEOTIDE SEQUENCE</scope>
    <source>
        <strain evidence="3">NBC_00302</strain>
    </source>
</reference>
<feature type="compositionally biased region" description="Basic and acidic residues" evidence="1">
    <location>
        <begin position="10"/>
        <end position="38"/>
    </location>
</feature>
<name>A0ABZ1RAA5_9ACTN</name>
<evidence type="ECO:0000313" key="3">
    <source>
        <dbReference type="EMBL" id="WUN91642.1"/>
    </source>
</evidence>